<protein>
    <submittedName>
        <fullName evidence="2">Uncharacterized protein</fullName>
    </submittedName>
</protein>
<feature type="compositionally biased region" description="Basic and acidic residues" evidence="1">
    <location>
        <begin position="55"/>
        <end position="79"/>
    </location>
</feature>
<feature type="region of interest" description="Disordered" evidence="1">
    <location>
        <begin position="279"/>
        <end position="330"/>
    </location>
</feature>
<feature type="compositionally biased region" description="Low complexity" evidence="1">
    <location>
        <begin position="306"/>
        <end position="326"/>
    </location>
</feature>
<dbReference type="AlphaFoldDB" id="A0A139ICJ5"/>
<evidence type="ECO:0000313" key="3">
    <source>
        <dbReference type="Proteomes" id="UP000073492"/>
    </source>
</evidence>
<accession>A0A139ICJ5</accession>
<evidence type="ECO:0000313" key="2">
    <source>
        <dbReference type="EMBL" id="KXT12312.1"/>
    </source>
</evidence>
<dbReference type="Proteomes" id="UP000073492">
    <property type="component" value="Unassembled WGS sequence"/>
</dbReference>
<gene>
    <name evidence="2" type="ORF">AC579_6208</name>
</gene>
<feature type="compositionally biased region" description="Polar residues" evidence="1">
    <location>
        <begin position="279"/>
        <end position="294"/>
    </location>
</feature>
<organism evidence="2 3">
    <name type="scientific">Pseudocercospora musae</name>
    <dbReference type="NCBI Taxonomy" id="113226"/>
    <lineage>
        <taxon>Eukaryota</taxon>
        <taxon>Fungi</taxon>
        <taxon>Dikarya</taxon>
        <taxon>Ascomycota</taxon>
        <taxon>Pezizomycotina</taxon>
        <taxon>Dothideomycetes</taxon>
        <taxon>Dothideomycetidae</taxon>
        <taxon>Mycosphaerellales</taxon>
        <taxon>Mycosphaerellaceae</taxon>
        <taxon>Pseudocercospora</taxon>
    </lineage>
</organism>
<dbReference type="EMBL" id="LFZO01000156">
    <property type="protein sequence ID" value="KXT12312.1"/>
    <property type="molecule type" value="Genomic_DNA"/>
</dbReference>
<proteinExistence type="predicted"/>
<comment type="caution">
    <text evidence="2">The sequence shown here is derived from an EMBL/GenBank/DDBJ whole genome shotgun (WGS) entry which is preliminary data.</text>
</comment>
<sequence>MSFGTHSNLQSNSPPPRRGRRVTRSREPTLGLNAASPEVPGILTGLLGSSPPQSRPERSRSSDRGDFWHNDPQSAHDHLPPVCHAETGDIPIGFDITHLLSRSNLLPTYSEDSGNIPVAWVLFNPLVAGAPGLRRNDAEAEFGPNPDMSTEGIGNELREQAGTSQEWQHEDRADQFHREHRQRYQEAVAECRLENLERAFSTDLNAPSDIEPSHHASNAELPAQAGRDAQIDTAGDPQCQSNELSDASRQHLINWLRSRAQERRAAHHDLAIDLALESSDPSSTNIQPFASTTPARDEAELTHSLTPAAQAVPAQPSAPTSTTPLGPLMPPPDPQPHFLTTLNSYRYHLGSILLQPLGAEESDEDEIRAMLNDPDIRGWLRVLAYGRRANY</sequence>
<dbReference type="OrthoDB" id="10524729at2759"/>
<name>A0A139ICJ5_9PEZI</name>
<feature type="region of interest" description="Disordered" evidence="1">
    <location>
        <begin position="1"/>
        <end position="83"/>
    </location>
</feature>
<evidence type="ECO:0000256" key="1">
    <source>
        <dbReference type="SAM" id="MobiDB-lite"/>
    </source>
</evidence>
<feature type="compositionally biased region" description="Polar residues" evidence="1">
    <location>
        <begin position="1"/>
        <end position="12"/>
    </location>
</feature>
<keyword evidence="3" id="KW-1185">Reference proteome</keyword>
<reference evidence="2 3" key="1">
    <citation type="submission" date="2015-07" db="EMBL/GenBank/DDBJ databases">
        <title>Comparative genomics of the Sigatoka disease complex on banana suggests a link between parallel evolutionary changes in Pseudocercospora fijiensis and Pseudocercospora eumusae and increased virulence on the banana host.</title>
        <authorList>
            <person name="Chang T.-C."/>
            <person name="Salvucci A."/>
            <person name="Crous P.W."/>
            <person name="Stergiopoulos I."/>
        </authorList>
    </citation>
    <scope>NUCLEOTIDE SEQUENCE [LARGE SCALE GENOMIC DNA]</scope>
    <source>
        <strain evidence="2 3">CBS 116634</strain>
    </source>
</reference>